<dbReference type="SUPFAM" id="SSF49785">
    <property type="entry name" value="Galactose-binding domain-like"/>
    <property type="match status" value="1"/>
</dbReference>
<reference evidence="3" key="1">
    <citation type="submission" date="2018-05" db="EMBL/GenBank/DDBJ databases">
        <authorList>
            <person name="Lanie J.A."/>
            <person name="Ng W.-L."/>
            <person name="Kazmierczak K.M."/>
            <person name="Andrzejewski T.M."/>
            <person name="Davidsen T.M."/>
            <person name="Wayne K.J."/>
            <person name="Tettelin H."/>
            <person name="Glass J.I."/>
            <person name="Rusch D."/>
            <person name="Podicherti R."/>
            <person name="Tsui H.-C.T."/>
            <person name="Winkler M.E."/>
        </authorList>
    </citation>
    <scope>NUCLEOTIDE SEQUENCE</scope>
</reference>
<dbReference type="SUPFAM" id="SSF53474">
    <property type="entry name" value="alpha/beta-Hydrolases"/>
    <property type="match status" value="1"/>
</dbReference>
<proteinExistence type="predicted"/>
<keyword evidence="1" id="KW-0378">Hydrolase</keyword>
<dbReference type="Pfam" id="PF08530">
    <property type="entry name" value="PepX_C"/>
    <property type="match status" value="1"/>
</dbReference>
<dbReference type="GO" id="GO:0008239">
    <property type="term" value="F:dipeptidyl-peptidase activity"/>
    <property type="evidence" value="ECO:0007669"/>
    <property type="project" value="InterPro"/>
</dbReference>
<organism evidence="3">
    <name type="scientific">marine metagenome</name>
    <dbReference type="NCBI Taxonomy" id="408172"/>
    <lineage>
        <taxon>unclassified sequences</taxon>
        <taxon>metagenomes</taxon>
        <taxon>ecological metagenomes</taxon>
    </lineage>
</organism>
<dbReference type="InterPro" id="IPR008979">
    <property type="entry name" value="Galactose-bd-like_sf"/>
</dbReference>
<dbReference type="InterPro" id="IPR029058">
    <property type="entry name" value="AB_hydrolase_fold"/>
</dbReference>
<dbReference type="InterPro" id="IPR013736">
    <property type="entry name" value="Xaa-Pro_dipept_C"/>
</dbReference>
<protein>
    <recommendedName>
        <fullName evidence="2">Xaa-Pro dipeptidyl-peptidase C-terminal domain-containing protein</fullName>
    </recommendedName>
</protein>
<evidence type="ECO:0000313" key="3">
    <source>
        <dbReference type="EMBL" id="SUZ86739.1"/>
    </source>
</evidence>
<gene>
    <name evidence="3" type="ORF">METZ01_LOCUS39593</name>
</gene>
<name>A0A381R7G9_9ZZZZ</name>
<dbReference type="SMART" id="SM00939">
    <property type="entry name" value="PepX_C"/>
    <property type="match status" value="1"/>
</dbReference>
<dbReference type="Pfam" id="PF02129">
    <property type="entry name" value="Peptidase_S15"/>
    <property type="match status" value="1"/>
</dbReference>
<sequence length="385" mass="43306">HLKTIVPISGLIGVRELMWRNGSSEARAPFMHNVVYGGFGTDGDDEDLQNACPDYIAGPIHGANGYVFGGNEFQNALVEGYWEERYFLPDVLENYQGSVYIVHGFHDWNVDPHMALPTLNILKDHGIDAKLLMGQWDHDYPDRPTYLRDRSDPGRGSEAFPQMVRYDWMQDLLEWFTWYLREEGPQPNMWTEIQDNQGQWRATDRYPQADVEKREFALGEELAHPGGSLLVYPGSQDVVFETEPFVAEFRFGGLPQLHIDVTPQGSGGQLYALLQDCDSEGCIHVGHAIMDLRYHAGGTDYQVVAPGVTINAKMEFLAMDVVIPQGHTLRLSLRSTGDDYLPASTSAPVEIEPGDDSVLRVDEVNPDIEHYFLPPQCRHPACVAE</sequence>
<evidence type="ECO:0000256" key="1">
    <source>
        <dbReference type="ARBA" id="ARBA00022801"/>
    </source>
</evidence>
<evidence type="ECO:0000259" key="2">
    <source>
        <dbReference type="SMART" id="SM00939"/>
    </source>
</evidence>
<dbReference type="AlphaFoldDB" id="A0A381R7G9"/>
<feature type="non-terminal residue" evidence="3">
    <location>
        <position position="1"/>
    </location>
</feature>
<accession>A0A381R7G9</accession>
<dbReference type="EMBL" id="UINC01001696">
    <property type="protein sequence ID" value="SUZ86739.1"/>
    <property type="molecule type" value="Genomic_DNA"/>
</dbReference>
<dbReference type="InterPro" id="IPR000383">
    <property type="entry name" value="Xaa-Pro-like_dom"/>
</dbReference>
<dbReference type="Gene3D" id="3.40.50.1820">
    <property type="entry name" value="alpha/beta hydrolase"/>
    <property type="match status" value="1"/>
</dbReference>
<feature type="domain" description="Xaa-Pro dipeptidyl-peptidase C-terminal" evidence="2">
    <location>
        <begin position="173"/>
        <end position="369"/>
    </location>
</feature>